<dbReference type="RefSeq" id="WP_036840645.1">
    <property type="nucleotide sequence ID" value="NZ_CAWLUD010000062.1"/>
</dbReference>
<dbReference type="CDD" id="cd06223">
    <property type="entry name" value="PRTases_typeI"/>
    <property type="match status" value="1"/>
</dbReference>
<accession>A0A081RTH1</accession>
<comment type="caution">
    <text evidence="1">The sequence shown here is derived from an EMBL/GenBank/DDBJ whole genome shotgun (WGS) entry which is preliminary data.</text>
</comment>
<dbReference type="InterPro" id="IPR000836">
    <property type="entry name" value="PRTase_dom"/>
</dbReference>
<dbReference type="Proteomes" id="UP000028002">
    <property type="component" value="Unassembled WGS sequence"/>
</dbReference>
<dbReference type="InterPro" id="IPR029057">
    <property type="entry name" value="PRTase-like"/>
</dbReference>
<dbReference type="SUPFAM" id="SSF53271">
    <property type="entry name" value="PRTase-like"/>
    <property type="match status" value="1"/>
</dbReference>
<reference evidence="1 2" key="1">
    <citation type="submission" date="2014-03" db="EMBL/GenBank/DDBJ databases">
        <title>Draft Genome of Photorhabdus temperata Meg1.</title>
        <authorList>
            <person name="Hurst S.G.IV."/>
            <person name="Morris K."/>
            <person name="Thomas K."/>
            <person name="Tisa L.S."/>
        </authorList>
    </citation>
    <scope>NUCLEOTIDE SEQUENCE [LARGE SCALE GENOMIC DNA]</scope>
    <source>
        <strain evidence="1 2">Meg1</strain>
    </source>
</reference>
<dbReference type="EMBL" id="JGVH01000062">
    <property type="protein sequence ID" value="KER01974.1"/>
    <property type="molecule type" value="Genomic_DNA"/>
</dbReference>
<dbReference type="AlphaFoldDB" id="A0A081RTH1"/>
<dbReference type="GO" id="GO:0016757">
    <property type="term" value="F:glycosyltransferase activity"/>
    <property type="evidence" value="ECO:0007669"/>
    <property type="project" value="UniProtKB-KW"/>
</dbReference>
<dbReference type="PATRIC" id="fig|1393735.3.peg.3505"/>
<evidence type="ECO:0000313" key="1">
    <source>
        <dbReference type="EMBL" id="KER01974.1"/>
    </source>
</evidence>
<sequence>MSGTFSLSPDLDLRAIGLLGELRGIPEAGYLAKEVVSLPGLLTEISEFVGSRGVAYYEQKSCRELLATAKDYAEHITQLQCTDELCATPSKYILADHILAKLLRVIDSLLSSPQIVNEDIVPFIDGIKQCSKVVSSTLTGTAFTFSPSSIRDLKLPFSSEHKVPRPYIEGDNHLLTLAAAQIDACPNSPVVGIMLGGAAAAAVTAAAWGSDLNLVKVSRYDDASNKSNRLWGHDIPSGQTVTIIDDNCGTGDTLRQAINLVIAETGQRPKARAVELHWEKLLRTRTYGHPDRVFSPETLDVLTPWCFRHHRVLNSLVNQLLTDGKYAHTTTADWVAYSYSLLSVLHDTLADSTWATKLLRFLSNLKSQTALNCEQLIDAFKTLAHQCPECSARKINLEKGNN</sequence>
<gene>
    <name evidence="1" type="ORF">MEG1DRAFT_03427</name>
</gene>
<evidence type="ECO:0000313" key="2">
    <source>
        <dbReference type="Proteomes" id="UP000028002"/>
    </source>
</evidence>
<keyword evidence="1" id="KW-0328">Glycosyltransferase</keyword>
<keyword evidence="1" id="KW-0808">Transferase</keyword>
<proteinExistence type="predicted"/>
<protein>
    <submittedName>
        <fullName evidence="1">Putative phosphoribosyltransferase</fullName>
    </submittedName>
</protein>
<dbReference type="Gene3D" id="3.40.50.2020">
    <property type="match status" value="1"/>
</dbReference>
<organism evidence="1 2">
    <name type="scientific">Photorhabdus temperata subsp. temperata Meg1</name>
    <dbReference type="NCBI Taxonomy" id="1393735"/>
    <lineage>
        <taxon>Bacteria</taxon>
        <taxon>Pseudomonadati</taxon>
        <taxon>Pseudomonadota</taxon>
        <taxon>Gammaproteobacteria</taxon>
        <taxon>Enterobacterales</taxon>
        <taxon>Morganellaceae</taxon>
        <taxon>Photorhabdus</taxon>
    </lineage>
</organism>
<name>A0A081RTH1_PHOTE</name>